<sequence>MGMIAKIFSSFLKKDTDTLAAVFHIGSSSVCGALFWMRESGIPKIVFSVKEPINPEEKLETKKFMNLTTKALDVAAEKISRSGMGVPKKIFCVLASPWYVSESRTITFKQDIPFIFNTKLADDLIKKEIKSFEERSIPKYQKAEGGARTIEIKNLRTMLNNYEVLDPCNQKAKELEMAIFISLCGEEVLSKIEGIIERHFGHSEVHFSSFLMASFTAVRDMNAQQNDFLLVDIGGEVTDITMIKKNILRESASYPIGRNFMIRGLSSALRSSLEKAKSIFSLYKDGHVESKLLNKLKPAMDRLKTEWLKNFQSSLASLSSDISIPSAVFITIDKEFENFFAEIIKTEQFNQYTLTESKFQIIFLNTEKLHGAALFEENVIRDTFLIIDAIYINRFLNHHYND</sequence>
<evidence type="ECO:0008006" key="3">
    <source>
        <dbReference type="Google" id="ProtNLM"/>
    </source>
</evidence>
<reference evidence="1 2" key="1">
    <citation type="journal article" date="2016" name="Nat. Commun.">
        <title>Thousands of microbial genomes shed light on interconnected biogeochemical processes in an aquifer system.</title>
        <authorList>
            <person name="Anantharaman K."/>
            <person name="Brown C.T."/>
            <person name="Hug L.A."/>
            <person name="Sharon I."/>
            <person name="Castelle C.J."/>
            <person name="Probst A.J."/>
            <person name="Thomas B.C."/>
            <person name="Singh A."/>
            <person name="Wilkins M.J."/>
            <person name="Karaoz U."/>
            <person name="Brodie E.L."/>
            <person name="Williams K.H."/>
            <person name="Hubbard S.S."/>
            <person name="Banfield J.F."/>
        </authorList>
    </citation>
    <scope>NUCLEOTIDE SEQUENCE [LARGE SCALE GENOMIC DNA]</scope>
</reference>
<evidence type="ECO:0000313" key="2">
    <source>
        <dbReference type="Proteomes" id="UP000177777"/>
    </source>
</evidence>
<comment type="caution">
    <text evidence="1">The sequence shown here is derived from an EMBL/GenBank/DDBJ whole genome shotgun (WGS) entry which is preliminary data.</text>
</comment>
<evidence type="ECO:0000313" key="1">
    <source>
        <dbReference type="EMBL" id="OGI77067.1"/>
    </source>
</evidence>
<gene>
    <name evidence="1" type="ORF">A3D42_00920</name>
</gene>
<proteinExistence type="predicted"/>
<dbReference type="Gene3D" id="3.30.420.40">
    <property type="match status" value="2"/>
</dbReference>
<name>A0A1F6W558_9BACT</name>
<organism evidence="1 2">
    <name type="scientific">Candidatus Nomurabacteria bacterium RIFCSPHIGHO2_02_FULL_41_18</name>
    <dbReference type="NCBI Taxonomy" id="1801754"/>
    <lineage>
        <taxon>Bacteria</taxon>
        <taxon>Candidatus Nomuraibacteriota</taxon>
    </lineage>
</organism>
<accession>A0A1F6W558</accession>
<dbReference type="EMBL" id="MFUE01000019">
    <property type="protein sequence ID" value="OGI77067.1"/>
    <property type="molecule type" value="Genomic_DNA"/>
</dbReference>
<dbReference type="Proteomes" id="UP000177777">
    <property type="component" value="Unassembled WGS sequence"/>
</dbReference>
<dbReference type="STRING" id="1801754.A3D42_00920"/>
<dbReference type="Gene3D" id="3.30.1490.300">
    <property type="match status" value="1"/>
</dbReference>
<protein>
    <recommendedName>
        <fullName evidence="3">SHS2 domain-containing protein</fullName>
    </recommendedName>
</protein>
<dbReference type="Pfam" id="PF14450">
    <property type="entry name" value="FtsA"/>
    <property type="match status" value="1"/>
</dbReference>
<dbReference type="AlphaFoldDB" id="A0A1F6W558"/>